<dbReference type="EMBL" id="CM039434">
    <property type="protein sequence ID" value="KAI4324247.1"/>
    <property type="molecule type" value="Genomic_DNA"/>
</dbReference>
<gene>
    <name evidence="1" type="ORF">L6164_023801</name>
</gene>
<dbReference type="Proteomes" id="UP000828941">
    <property type="component" value="Chromosome 9"/>
</dbReference>
<sequence>MVKQHCQIPGILASEVKNSQQVMTGRTKPVMSRLLSVPLKLRGELIAAGWPSWLTDAAGEAIAGLVPRYSDSFEKLHQIGKGTYSNVYKARDLDTGKIVAMKQVRFSSNDVESVRFMAREIYILRKLDHPNVMKLECIVISRRSNNLYLVFEYMDHDLVGIVRRPGIKLTEAQIKCYMQQLLLGLEHCHSRNVLHRDIKGSNLMIDDNGVLKIGDFGLATVYECDKKQHLTSRVVTLWYRAPELLLGATSYGPAVDLWSVGCIIGELFAGKPIMAGRTEVEQLHKTFKLCGSPTEDYLQKAKLTGPTSFNGQCYKRCVAETFKDFPSSALALVDKFLAIEPEVRGSATSALNSEFFTTTPLPCDPASLPKFPPSKEFDNKLREKENKRKQAESVKGRGVSQGETPDFNGQGGVFVQVKSNPKSCNHRCNPHVNGESGFKNEPTEASVHNGYLISVSTHAAAAGMKKKPELRTQRSYITQAPEDLPDSSVIPEKVTRSREATVSYVPKTNRMHHSGPLVPGRVNIDDMLREHETLMQLAFRNARLDRVRTVQKC</sequence>
<organism evidence="1 2">
    <name type="scientific">Bauhinia variegata</name>
    <name type="common">Purple orchid tree</name>
    <name type="synonym">Phanera variegata</name>
    <dbReference type="NCBI Taxonomy" id="167791"/>
    <lineage>
        <taxon>Eukaryota</taxon>
        <taxon>Viridiplantae</taxon>
        <taxon>Streptophyta</taxon>
        <taxon>Embryophyta</taxon>
        <taxon>Tracheophyta</taxon>
        <taxon>Spermatophyta</taxon>
        <taxon>Magnoliopsida</taxon>
        <taxon>eudicotyledons</taxon>
        <taxon>Gunneridae</taxon>
        <taxon>Pentapetalae</taxon>
        <taxon>rosids</taxon>
        <taxon>fabids</taxon>
        <taxon>Fabales</taxon>
        <taxon>Fabaceae</taxon>
        <taxon>Cercidoideae</taxon>
        <taxon>Cercideae</taxon>
        <taxon>Bauhiniinae</taxon>
        <taxon>Bauhinia</taxon>
    </lineage>
</organism>
<evidence type="ECO:0000313" key="2">
    <source>
        <dbReference type="Proteomes" id="UP000828941"/>
    </source>
</evidence>
<keyword evidence="2" id="KW-1185">Reference proteome</keyword>
<proteinExistence type="predicted"/>
<evidence type="ECO:0000313" key="1">
    <source>
        <dbReference type="EMBL" id="KAI4324247.1"/>
    </source>
</evidence>
<accession>A0ACB9MJM9</accession>
<reference evidence="1 2" key="1">
    <citation type="journal article" date="2022" name="DNA Res.">
        <title>Chromosomal-level genome assembly of the orchid tree Bauhinia variegata (Leguminosae; Cercidoideae) supports the allotetraploid origin hypothesis of Bauhinia.</title>
        <authorList>
            <person name="Zhong Y."/>
            <person name="Chen Y."/>
            <person name="Zheng D."/>
            <person name="Pang J."/>
            <person name="Liu Y."/>
            <person name="Luo S."/>
            <person name="Meng S."/>
            <person name="Qian L."/>
            <person name="Wei D."/>
            <person name="Dai S."/>
            <person name="Zhou R."/>
        </authorList>
    </citation>
    <scope>NUCLEOTIDE SEQUENCE [LARGE SCALE GENOMIC DNA]</scope>
    <source>
        <strain evidence="1">BV-YZ2020</strain>
    </source>
</reference>
<protein>
    <submittedName>
        <fullName evidence="1">Uncharacterized protein</fullName>
    </submittedName>
</protein>
<name>A0ACB9MJM9_BAUVA</name>
<comment type="caution">
    <text evidence="1">The sequence shown here is derived from an EMBL/GenBank/DDBJ whole genome shotgun (WGS) entry which is preliminary data.</text>
</comment>